<sequence length="937" mass="104051">MSARLHHKTPSINALDSRGLAVRQVAYYRRDAQEQSLARVTQQDYDAAGRQVAQRDPRLFASATGGANLQTVYSLSGKTLLLDSIDAGWRLYLPGDAGQILHCWDQRGSYWQTTYDTQLRMTAVHEQAAGDVPRRVECLQYGDNSPKSAVRNRCGALIRHDDSAGTLLIHDYALCAKPLSQTRHLLTVTDRLDWPAEEKDRDRLLEKGDGYTTSWRYDALAECIQQTDAAQHQQRYSFDVAGQLKSVGLLIRNTSTEKSIVSDLVYNPSGQIESQTAGNGVVSHAVYDPANGRLTALRTSLAAKTLQNLRYTCDPVGNVTHLEDKAQPVQFGSNQRVEASSTFTYDSLHQLISATGREAAGLTSPADLPALGKLPIDPGQLFNFTEHYEYDAGGNLIELRHCRDGNHYTRTLEVAAASNRLRAWNKGQSTSDVAVDFDANGNQQALSPGQALTWNLRNLLDNVVLVRRENAPDDIERYYYDSGGQRVRKIQTTQGAARVHTRDVRYLPGLEIHTRDNERLEVITLQAGRCNVRYLHWTQGRPATIAANPLRYSFGDHLGSSSLELDDQGNLISQESYLPYGATAWAASRSAVEADYRTLRYSGKERDASGLYYYGQRYYAPWLQRWISPDPAGAIDGLNLYCMVGNNPLRFVDHQGLGKEDVIQWMKADGHARSQTMMQPPPAKKARQSAGDHRAAVSSGPAPSPSFSKTKRKDLVVHSYGVVLDRKGNNDVGLNEYYNLTGPKSGPAGYRGVDKDYDGTAKSDRFYLDFGSYKIGNTDEYLTDLAERYSATKNDPVHQFEVDPEVLKLEPTLSRTLETLHELQQPTQKLIATHIEKSNGIIPVRTGGPGAHGEVRALNSVVALYPGQVERVLSDTHLFTEKLTSVTQPEPFIACFNCSGIIPEEVNIPTGRNPRNYGLYNFHVSEINRPRRSGSAS</sequence>
<feature type="region of interest" description="Disordered" evidence="1">
    <location>
        <begin position="672"/>
        <end position="710"/>
    </location>
</feature>
<dbReference type="EMBL" id="CP048810">
    <property type="protein sequence ID" value="QKS83078.1"/>
    <property type="molecule type" value="Genomic_DNA"/>
</dbReference>
<evidence type="ECO:0000256" key="1">
    <source>
        <dbReference type="SAM" id="MobiDB-lite"/>
    </source>
</evidence>
<dbReference type="NCBIfam" id="TIGR03696">
    <property type="entry name" value="Rhs_assc_core"/>
    <property type="match status" value="1"/>
</dbReference>
<dbReference type="Proteomes" id="UP000509545">
    <property type="component" value="Chromosome"/>
</dbReference>
<dbReference type="KEGG" id="pbz:GN234_14470"/>
<name>A0A6N1CDS1_9PSED</name>
<protein>
    <submittedName>
        <fullName evidence="2">Toxin</fullName>
    </submittedName>
</protein>
<evidence type="ECO:0000313" key="3">
    <source>
        <dbReference type="Proteomes" id="UP000509545"/>
    </source>
</evidence>
<dbReference type="Gene3D" id="2.180.10.10">
    <property type="entry name" value="RHS repeat-associated core"/>
    <property type="match status" value="1"/>
</dbReference>
<dbReference type="InterPro" id="IPR022385">
    <property type="entry name" value="Rhs_assc_core"/>
</dbReference>
<feature type="compositionally biased region" description="Low complexity" evidence="1">
    <location>
        <begin position="696"/>
        <end position="708"/>
    </location>
</feature>
<dbReference type="InterPro" id="IPR050708">
    <property type="entry name" value="T6SS_VgrG/RHS"/>
</dbReference>
<dbReference type="PANTHER" id="PTHR32305:SF15">
    <property type="entry name" value="PROTEIN RHSA-RELATED"/>
    <property type="match status" value="1"/>
</dbReference>
<reference evidence="2 3" key="1">
    <citation type="submission" date="2020-02" db="EMBL/GenBank/DDBJ databases">
        <authorList>
            <person name="Liang J."/>
        </authorList>
    </citation>
    <scope>NUCLEOTIDE SEQUENCE [LARGE SCALE GENOMIC DNA]</scope>
    <source>
        <strain evidence="2 3">L22-9</strain>
    </source>
</reference>
<gene>
    <name evidence="2" type="ORF">GN234_14470</name>
</gene>
<organism evidence="2 3">
    <name type="scientific">Pseudomonas bijieensis</name>
    <dbReference type="NCBI Taxonomy" id="2681983"/>
    <lineage>
        <taxon>Bacteria</taxon>
        <taxon>Pseudomonadati</taxon>
        <taxon>Pseudomonadota</taxon>
        <taxon>Gammaproteobacteria</taxon>
        <taxon>Pseudomonadales</taxon>
        <taxon>Pseudomonadaceae</taxon>
        <taxon>Pseudomonas</taxon>
    </lineage>
</organism>
<keyword evidence="3" id="KW-1185">Reference proteome</keyword>
<dbReference type="RefSeq" id="WP_176688675.1">
    <property type="nucleotide sequence ID" value="NZ_CP048810.1"/>
</dbReference>
<proteinExistence type="predicted"/>
<dbReference type="PANTHER" id="PTHR32305">
    <property type="match status" value="1"/>
</dbReference>
<evidence type="ECO:0000313" key="2">
    <source>
        <dbReference type="EMBL" id="QKS83078.1"/>
    </source>
</evidence>
<accession>A0A6N1CDS1</accession>
<dbReference type="AlphaFoldDB" id="A0A6N1CDS1"/>